<dbReference type="KEGG" id="acoa:RB602_11270"/>
<dbReference type="Proteomes" id="UP001302429">
    <property type="component" value="Chromosome"/>
</dbReference>
<dbReference type="EC" id="3.1.2.-" evidence="3"/>
<feature type="domain" description="Thioesterase" evidence="2">
    <location>
        <begin position="47"/>
        <end position="123"/>
    </location>
</feature>
<reference evidence="3 4" key="1">
    <citation type="submission" date="2023-10" db="EMBL/GenBank/DDBJ databases">
        <title>Complete genome sequence of a Sphingomonadaceae bacterium.</title>
        <authorList>
            <person name="Yan C."/>
        </authorList>
    </citation>
    <scope>NUCLEOTIDE SEQUENCE [LARGE SCALE GENOMIC DNA]</scope>
    <source>
        <strain evidence="3 4">SCSIO 66989</strain>
    </source>
</reference>
<proteinExistence type="predicted"/>
<dbReference type="GO" id="GO:0061522">
    <property type="term" value="F:1,4-dihydroxy-2-naphthoyl-CoA thioesterase activity"/>
    <property type="evidence" value="ECO:0007669"/>
    <property type="project" value="TreeGrafter"/>
</dbReference>
<accession>A0AA97F6Z9</accession>
<dbReference type="InterPro" id="IPR029069">
    <property type="entry name" value="HotDog_dom_sf"/>
</dbReference>
<dbReference type="PANTHER" id="PTHR43240:SF8">
    <property type="entry name" value="PHENYLACETIC ACID DEGRADATION-RELATED PROTEIN"/>
    <property type="match status" value="1"/>
</dbReference>
<dbReference type="NCBIfam" id="TIGR00369">
    <property type="entry name" value="unchar_dom_1"/>
    <property type="match status" value="1"/>
</dbReference>
<dbReference type="EMBL" id="CP136594">
    <property type="protein sequence ID" value="WOE74423.1"/>
    <property type="molecule type" value="Genomic_DNA"/>
</dbReference>
<dbReference type="GO" id="GO:0005829">
    <property type="term" value="C:cytosol"/>
    <property type="evidence" value="ECO:0007669"/>
    <property type="project" value="TreeGrafter"/>
</dbReference>
<dbReference type="Pfam" id="PF03061">
    <property type="entry name" value="4HBT"/>
    <property type="match status" value="1"/>
</dbReference>
<gene>
    <name evidence="3" type="ORF">RB602_11270</name>
</gene>
<dbReference type="PANTHER" id="PTHR43240">
    <property type="entry name" value="1,4-DIHYDROXY-2-NAPHTHOYL-COA THIOESTERASE 1"/>
    <property type="match status" value="1"/>
</dbReference>
<evidence type="ECO:0000313" key="3">
    <source>
        <dbReference type="EMBL" id="WOE74423.1"/>
    </source>
</evidence>
<name>A0AA97F6Z9_9SPHN</name>
<keyword evidence="4" id="KW-1185">Reference proteome</keyword>
<dbReference type="CDD" id="cd03443">
    <property type="entry name" value="PaaI_thioesterase"/>
    <property type="match status" value="1"/>
</dbReference>
<protein>
    <submittedName>
        <fullName evidence="3">PaaI family thioesterase</fullName>
        <ecNumber evidence="3">3.1.2.-</ecNumber>
    </submittedName>
</protein>
<dbReference type="AlphaFoldDB" id="A0AA97F6Z9"/>
<dbReference type="InterPro" id="IPR003736">
    <property type="entry name" value="PAAI_dom"/>
</dbReference>
<dbReference type="InterPro" id="IPR006683">
    <property type="entry name" value="Thioestr_dom"/>
</dbReference>
<keyword evidence="1 3" id="KW-0378">Hydrolase</keyword>
<evidence type="ECO:0000256" key="1">
    <source>
        <dbReference type="ARBA" id="ARBA00022801"/>
    </source>
</evidence>
<evidence type="ECO:0000313" key="4">
    <source>
        <dbReference type="Proteomes" id="UP001302429"/>
    </source>
</evidence>
<organism evidence="3 4">
    <name type="scientific">Alterisphingorhabdus coralli</name>
    <dbReference type="NCBI Taxonomy" id="3071408"/>
    <lineage>
        <taxon>Bacteria</taxon>
        <taxon>Pseudomonadati</taxon>
        <taxon>Pseudomonadota</taxon>
        <taxon>Alphaproteobacteria</taxon>
        <taxon>Sphingomonadales</taxon>
        <taxon>Sphingomonadaceae</taxon>
        <taxon>Alterisphingorhabdus (ex Yan et al. 2024)</taxon>
    </lineage>
</organism>
<evidence type="ECO:0000259" key="2">
    <source>
        <dbReference type="Pfam" id="PF03061"/>
    </source>
</evidence>
<dbReference type="RefSeq" id="WP_317080675.1">
    <property type="nucleotide sequence ID" value="NZ_CP136594.1"/>
</dbReference>
<dbReference type="Gene3D" id="3.10.129.10">
    <property type="entry name" value="Hotdog Thioesterase"/>
    <property type="match status" value="1"/>
</dbReference>
<sequence>MANPADIVPFAKLTGIEIQTLEKDRVVGTLTVRSEICNIASGPAASIHGGALMTFADALGAFGAFQNLPEGCEASTTSESKTNFLSHAPIGSVLTGEAVPLKVGKRLSVWQTKITREDGELVAVVTQSQIYL</sequence>
<dbReference type="SUPFAM" id="SSF54637">
    <property type="entry name" value="Thioesterase/thiol ester dehydrase-isomerase"/>
    <property type="match status" value="1"/>
</dbReference>